<name>A0A1J4SD12_9BACT</name>
<dbReference type="Pfam" id="PF01208">
    <property type="entry name" value="URO-D"/>
    <property type="match status" value="1"/>
</dbReference>
<reference evidence="2 3" key="1">
    <citation type="journal article" date="2016" name="Environ. Microbiol.">
        <title>Genomic resolution of a cold subsurface aquifer community provides metabolic insights for novel microbes adapted to high CO concentrations.</title>
        <authorList>
            <person name="Probst A.J."/>
            <person name="Castelle C.J."/>
            <person name="Singh A."/>
            <person name="Brown C.T."/>
            <person name="Anantharaman K."/>
            <person name="Sharon I."/>
            <person name="Hug L.A."/>
            <person name="Burstein D."/>
            <person name="Emerson J.B."/>
            <person name="Thomas B.C."/>
            <person name="Banfield J.F."/>
        </authorList>
    </citation>
    <scope>NUCLEOTIDE SEQUENCE [LARGE SCALE GENOMIC DNA]</scope>
    <source>
        <strain evidence="2">CG1_02_38_46</strain>
    </source>
</reference>
<dbReference type="EMBL" id="MNUO01000054">
    <property type="protein sequence ID" value="OIN97291.1"/>
    <property type="molecule type" value="Genomic_DNA"/>
</dbReference>
<sequence length="357" mass="41458">MNFEPNFERLRKVLLRQGEPDRVPFYELFADIEIMEAITGEPLSKLDLTKKEEEEKYLKAVIKFYYELGYDYVPGRIGRSGEVFQRDNVLKTDDTAQRPHAQREWVDEHRGTIENWQDFEKYPWPKRDSYTFSQLEFFEKNLPDGMKVIFLGPGGVLENIMWLMGYEIMSYRLYEEPKLIEKMAEKIGTTLLEIFTIANSFKKVGALALGDDMGYKTGIMFSPETLRKYIFSWQKKFAEIAHSQNLPFIIHSCGNLEKIMDDLIDYVKIDAKHSWEDVILPVAEAKKIYGKRIAVLGGVDMDFLCRHSEDEIRKYVHNILEKCAPGGGYALGTGNTVANYIPVENYLAMLDEGRKFK</sequence>
<comment type="caution">
    <text evidence="2">The sequence shown here is derived from an EMBL/GenBank/DDBJ whole genome shotgun (WGS) entry which is preliminary data.</text>
</comment>
<gene>
    <name evidence="2" type="ORF">AUJ66_03850</name>
</gene>
<dbReference type="Proteomes" id="UP000182278">
    <property type="component" value="Unassembled WGS sequence"/>
</dbReference>
<dbReference type="Gene3D" id="3.20.20.210">
    <property type="match status" value="1"/>
</dbReference>
<dbReference type="PANTHER" id="PTHR47099">
    <property type="entry name" value="METHYLCOBAMIDE:COM METHYLTRANSFERASE MTBA"/>
    <property type="match status" value="1"/>
</dbReference>
<dbReference type="PANTHER" id="PTHR47099:SF1">
    <property type="entry name" value="METHYLCOBAMIDE:COM METHYLTRANSFERASE MTBA"/>
    <property type="match status" value="1"/>
</dbReference>
<dbReference type="SUPFAM" id="SSF51726">
    <property type="entry name" value="UROD/MetE-like"/>
    <property type="match status" value="1"/>
</dbReference>
<accession>A0A1J4SD12</accession>
<dbReference type="GO" id="GO:0006779">
    <property type="term" value="P:porphyrin-containing compound biosynthetic process"/>
    <property type="evidence" value="ECO:0007669"/>
    <property type="project" value="InterPro"/>
</dbReference>
<protein>
    <recommendedName>
        <fullName evidence="1">Uroporphyrinogen decarboxylase (URO-D) domain-containing protein</fullName>
    </recommendedName>
</protein>
<evidence type="ECO:0000313" key="3">
    <source>
        <dbReference type="Proteomes" id="UP000182278"/>
    </source>
</evidence>
<evidence type="ECO:0000259" key="1">
    <source>
        <dbReference type="Pfam" id="PF01208"/>
    </source>
</evidence>
<proteinExistence type="predicted"/>
<dbReference type="InterPro" id="IPR000257">
    <property type="entry name" value="Uroporphyrinogen_deCOase"/>
</dbReference>
<dbReference type="InterPro" id="IPR052024">
    <property type="entry name" value="Methanogen_methyltrans"/>
</dbReference>
<dbReference type="STRING" id="1817893.AUJ66_03850"/>
<feature type="domain" description="Uroporphyrinogen decarboxylase (URO-D)" evidence="1">
    <location>
        <begin position="154"/>
        <end position="354"/>
    </location>
</feature>
<dbReference type="InterPro" id="IPR038071">
    <property type="entry name" value="UROD/MetE-like_sf"/>
</dbReference>
<organism evidence="2 3">
    <name type="scientific">Candidatus Desantisbacteria bacterium CG1_02_38_46</name>
    <dbReference type="NCBI Taxonomy" id="1817893"/>
    <lineage>
        <taxon>Bacteria</taxon>
        <taxon>Candidatus Desantisiibacteriota</taxon>
    </lineage>
</organism>
<evidence type="ECO:0000313" key="2">
    <source>
        <dbReference type="EMBL" id="OIN97291.1"/>
    </source>
</evidence>
<dbReference type="AlphaFoldDB" id="A0A1J4SD12"/>
<dbReference type="GO" id="GO:0004853">
    <property type="term" value="F:uroporphyrinogen decarboxylase activity"/>
    <property type="evidence" value="ECO:0007669"/>
    <property type="project" value="InterPro"/>
</dbReference>